<feature type="signal peptide" evidence="1">
    <location>
        <begin position="1"/>
        <end position="22"/>
    </location>
</feature>
<name>A0A7V2AUA2_UNCEI</name>
<organism evidence="3">
    <name type="scientific">Eiseniibacteriota bacterium</name>
    <dbReference type="NCBI Taxonomy" id="2212470"/>
    <lineage>
        <taxon>Bacteria</taxon>
        <taxon>Candidatus Eiseniibacteriota</taxon>
    </lineage>
</organism>
<dbReference type="SUPFAM" id="SSF49344">
    <property type="entry name" value="CBD9-like"/>
    <property type="match status" value="1"/>
</dbReference>
<evidence type="ECO:0000259" key="2">
    <source>
        <dbReference type="Pfam" id="PF19313"/>
    </source>
</evidence>
<evidence type="ECO:0000256" key="1">
    <source>
        <dbReference type="SAM" id="SignalP"/>
    </source>
</evidence>
<protein>
    <recommendedName>
        <fullName evidence="2">DUF5916 domain-containing protein</fullName>
    </recommendedName>
</protein>
<dbReference type="AlphaFoldDB" id="A0A7V2AUA2"/>
<proteinExistence type="predicted"/>
<comment type="caution">
    <text evidence="3">The sequence shown here is derived from an EMBL/GenBank/DDBJ whole genome shotgun (WGS) entry which is preliminary data.</text>
</comment>
<dbReference type="Gene3D" id="2.60.40.1190">
    <property type="match status" value="1"/>
</dbReference>
<dbReference type="Proteomes" id="UP000886069">
    <property type="component" value="Unassembled WGS sequence"/>
</dbReference>
<sequence length="751" mass="84885">MHKYHRFYAALLVYLLCVIAIAAPPASASDADSAYAPVYHPKLDIPRTAGPIEIDGGIDDVGWRGAARIDRFFEHNPGDETKPEVETEVWVAYDDAYLYVAWICYDDPDEVRAHFCERDDIFSGDYVILCLDTYGEATHAYEIATNPYGIPGDLLFSSSYGEDSTYDLLFESAGRITEFGWVAEMAVPFESLRFPDREDQVWRIDFWRNRPRESRFQYSWVAFDRDDDCWPCQWGTATGISGIEPSAGLELLPSVIAYQSGSLNDEGDFVNGDIDGELSLGISYDLSSELTAEVAINPDFSQVESDAAQLDVNSTFALFYPEKRPFFQEGSDLFDTYFEAIYTRSINDPALAGKITWRNGSNSVALLSAYDEHSVIILPFEERSEFIENGKSYSNVLRFRHDLGEQSHLGVVATDRRFDSGGSGSLAGLDGQIRLSSSNSVRFQLLSSHTDEVDNPALTDSVTTAHLFGDEGYTGALDGESFWGHGLTAALVRSKKNYWAAAQYNELSPTFRADNGFEPSNNRRMGSIEMGGIVRFENSPILESIDGEIDAARKWNFDGVLKDEWITTNVTAHFRAAQTGIHGQYLRSNELFRDIRFDDIWQSHICFSTQPFAALRFGGNYNYGHRIARRDLVMGMETSWGAWADIRPLDRMLIATSFSRIQSDNLRSGERLFSQSVLRATLSLQMTRELSARVVTQYNDRDESWEFDPLVTYRLNSFSVLYFGSTHDYRDLTIEEDGREGWTLTDRQYFL</sequence>
<dbReference type="EMBL" id="DSEC01000200">
    <property type="protein sequence ID" value="HER43371.1"/>
    <property type="molecule type" value="Genomic_DNA"/>
</dbReference>
<dbReference type="Pfam" id="PF19313">
    <property type="entry name" value="DUF5916"/>
    <property type="match status" value="1"/>
</dbReference>
<accession>A0A7V2AUA2</accession>
<feature type="domain" description="DUF5916" evidence="2">
    <location>
        <begin position="256"/>
        <end position="346"/>
    </location>
</feature>
<dbReference type="CDD" id="cd09618">
    <property type="entry name" value="CBM9_like_2"/>
    <property type="match status" value="1"/>
</dbReference>
<feature type="non-terminal residue" evidence="3">
    <location>
        <position position="751"/>
    </location>
</feature>
<keyword evidence="1" id="KW-0732">Signal</keyword>
<evidence type="ECO:0000313" key="3">
    <source>
        <dbReference type="EMBL" id="HER43371.1"/>
    </source>
</evidence>
<feature type="chain" id="PRO_5030890662" description="DUF5916 domain-containing protein" evidence="1">
    <location>
        <begin position="23"/>
        <end position="751"/>
    </location>
</feature>
<dbReference type="InterPro" id="IPR045670">
    <property type="entry name" value="DUF5916"/>
</dbReference>
<gene>
    <name evidence="3" type="ORF">ENO08_02800</name>
</gene>
<reference evidence="3" key="1">
    <citation type="journal article" date="2020" name="mSystems">
        <title>Genome- and Community-Level Interaction Insights into Carbon Utilization and Element Cycling Functions of Hydrothermarchaeota in Hydrothermal Sediment.</title>
        <authorList>
            <person name="Zhou Z."/>
            <person name="Liu Y."/>
            <person name="Xu W."/>
            <person name="Pan J."/>
            <person name="Luo Z.H."/>
            <person name="Li M."/>
        </authorList>
    </citation>
    <scope>NUCLEOTIDE SEQUENCE [LARGE SCALE GENOMIC DNA]</scope>
    <source>
        <strain evidence="3">SpSt-1233</strain>
    </source>
</reference>